<dbReference type="EMBL" id="JAGMUU010000004">
    <property type="protein sequence ID" value="KAH7155547.1"/>
    <property type="molecule type" value="Genomic_DNA"/>
</dbReference>
<proteinExistence type="predicted"/>
<evidence type="ECO:0000313" key="2">
    <source>
        <dbReference type="Proteomes" id="UP000717696"/>
    </source>
</evidence>
<name>A0A9P9F7T4_9HYPO</name>
<sequence>MGNLNYDPLKTTTLRLGPPILGHGFDISSLHPFASPAFASGTSVCYTGLGPLGLTPSPCLKWRACAYAQARSAQPHSAIHALNRTFCMVSWPCASSHLLQLLRHCTCSLATKSNALLSPDPRNYWDASLPAILTRGRTSGLDNEFALTYRPGLARPDFFILFYPSLLDGFPRKHITYRCNTKTFNHSGYFLSLFLHACDIFVLFGGDGYLICSLGFWELYY</sequence>
<organism evidence="1 2">
    <name type="scientific">Dactylonectria estremocensis</name>
    <dbReference type="NCBI Taxonomy" id="1079267"/>
    <lineage>
        <taxon>Eukaryota</taxon>
        <taxon>Fungi</taxon>
        <taxon>Dikarya</taxon>
        <taxon>Ascomycota</taxon>
        <taxon>Pezizomycotina</taxon>
        <taxon>Sordariomycetes</taxon>
        <taxon>Hypocreomycetidae</taxon>
        <taxon>Hypocreales</taxon>
        <taxon>Nectriaceae</taxon>
        <taxon>Dactylonectria</taxon>
    </lineage>
</organism>
<protein>
    <submittedName>
        <fullName evidence="1">Uncharacterized protein</fullName>
    </submittedName>
</protein>
<gene>
    <name evidence="1" type="ORF">B0J13DRAFT_545808</name>
</gene>
<reference evidence="1" key="1">
    <citation type="journal article" date="2021" name="Nat. Commun.">
        <title>Genetic determinants of endophytism in the Arabidopsis root mycobiome.</title>
        <authorList>
            <person name="Mesny F."/>
            <person name="Miyauchi S."/>
            <person name="Thiergart T."/>
            <person name="Pickel B."/>
            <person name="Atanasova L."/>
            <person name="Karlsson M."/>
            <person name="Huettel B."/>
            <person name="Barry K.W."/>
            <person name="Haridas S."/>
            <person name="Chen C."/>
            <person name="Bauer D."/>
            <person name="Andreopoulos W."/>
            <person name="Pangilinan J."/>
            <person name="LaButti K."/>
            <person name="Riley R."/>
            <person name="Lipzen A."/>
            <person name="Clum A."/>
            <person name="Drula E."/>
            <person name="Henrissat B."/>
            <person name="Kohler A."/>
            <person name="Grigoriev I.V."/>
            <person name="Martin F.M."/>
            <person name="Hacquard S."/>
        </authorList>
    </citation>
    <scope>NUCLEOTIDE SEQUENCE</scope>
    <source>
        <strain evidence="1">MPI-CAGE-AT-0021</strain>
    </source>
</reference>
<accession>A0A9P9F7T4</accession>
<evidence type="ECO:0000313" key="1">
    <source>
        <dbReference type="EMBL" id="KAH7155547.1"/>
    </source>
</evidence>
<dbReference type="AlphaFoldDB" id="A0A9P9F7T4"/>
<keyword evidence="2" id="KW-1185">Reference proteome</keyword>
<comment type="caution">
    <text evidence="1">The sequence shown here is derived from an EMBL/GenBank/DDBJ whole genome shotgun (WGS) entry which is preliminary data.</text>
</comment>
<dbReference type="Proteomes" id="UP000717696">
    <property type="component" value="Unassembled WGS sequence"/>
</dbReference>